<organism evidence="1 2">
    <name type="scientific">Beauveria asiatica</name>
    <dbReference type="NCBI Taxonomy" id="1069075"/>
    <lineage>
        <taxon>Eukaryota</taxon>
        <taxon>Fungi</taxon>
        <taxon>Dikarya</taxon>
        <taxon>Ascomycota</taxon>
        <taxon>Pezizomycotina</taxon>
        <taxon>Sordariomycetes</taxon>
        <taxon>Hypocreomycetidae</taxon>
        <taxon>Hypocreales</taxon>
        <taxon>Cordycipitaceae</taxon>
        <taxon>Beauveria</taxon>
    </lineage>
</organism>
<gene>
    <name evidence="1" type="ORF">G3M48_002729</name>
</gene>
<evidence type="ECO:0000313" key="2">
    <source>
        <dbReference type="Proteomes" id="UP001397290"/>
    </source>
</evidence>
<reference evidence="1 2" key="1">
    <citation type="submission" date="2020-02" db="EMBL/GenBank/DDBJ databases">
        <title>Comparative genomics of the hypocrealean fungal genus Beauvera.</title>
        <authorList>
            <person name="Showalter D.N."/>
            <person name="Bushley K.E."/>
            <person name="Rehner S.A."/>
        </authorList>
    </citation>
    <scope>NUCLEOTIDE SEQUENCE [LARGE SCALE GENOMIC DNA]</scope>
    <source>
        <strain evidence="1 2">ARSEF4384</strain>
    </source>
</reference>
<proteinExistence type="predicted"/>
<accession>A0AAW0RXP0</accession>
<comment type="caution">
    <text evidence="1">The sequence shown here is derived from an EMBL/GenBank/DDBJ whole genome shotgun (WGS) entry which is preliminary data.</text>
</comment>
<name>A0AAW0RXP0_9HYPO</name>
<evidence type="ECO:0000313" key="1">
    <source>
        <dbReference type="EMBL" id="KAK8146676.1"/>
    </source>
</evidence>
<sequence length="134" mass="14582">MRTRHSRRSTFRGGPWSLVPFWPPRRFALDIRPGGIRLVDADSPGLRLQTAPCAAIDRQSGLLRALPGSAQPALGGRERRLRAARRIGGCRHGARLYEVGGRDGRGGQRHQRRVVVCGCGGGLRMPQGQRGAKG</sequence>
<dbReference type="Proteomes" id="UP001397290">
    <property type="component" value="Unassembled WGS sequence"/>
</dbReference>
<protein>
    <submittedName>
        <fullName evidence="1">Uncharacterized protein</fullName>
    </submittedName>
</protein>
<keyword evidence="2" id="KW-1185">Reference proteome</keyword>
<dbReference type="EMBL" id="JAAHCF010000195">
    <property type="protein sequence ID" value="KAK8146676.1"/>
    <property type="molecule type" value="Genomic_DNA"/>
</dbReference>
<dbReference type="AlphaFoldDB" id="A0AAW0RXP0"/>